<evidence type="ECO:0000313" key="2">
    <source>
        <dbReference type="Proteomes" id="UP000765509"/>
    </source>
</evidence>
<sequence length="132" mass="14545">MTRHSHFLYASQANSAATNSRPKWHLMVGGLVPQHNEQPIPGLSQPSEPHEYTLTCEPEPEVALMQSTEEPFACPATPTSVIIIDDMPIGSPLPPISPKIPTASSPHSHDEAQQEFMYLQPTFMIPQAIVHE</sequence>
<dbReference type="Proteomes" id="UP000765509">
    <property type="component" value="Unassembled WGS sequence"/>
</dbReference>
<organism evidence="1 2">
    <name type="scientific">Austropuccinia psidii MF-1</name>
    <dbReference type="NCBI Taxonomy" id="1389203"/>
    <lineage>
        <taxon>Eukaryota</taxon>
        <taxon>Fungi</taxon>
        <taxon>Dikarya</taxon>
        <taxon>Basidiomycota</taxon>
        <taxon>Pucciniomycotina</taxon>
        <taxon>Pucciniomycetes</taxon>
        <taxon>Pucciniales</taxon>
        <taxon>Sphaerophragmiaceae</taxon>
        <taxon>Austropuccinia</taxon>
    </lineage>
</organism>
<gene>
    <name evidence="1" type="ORF">O181_024458</name>
</gene>
<reference evidence="1" key="1">
    <citation type="submission" date="2021-03" db="EMBL/GenBank/DDBJ databases">
        <title>Draft genome sequence of rust myrtle Austropuccinia psidii MF-1, a brazilian biotype.</title>
        <authorList>
            <person name="Quecine M.C."/>
            <person name="Pachon D.M.R."/>
            <person name="Bonatelli M.L."/>
            <person name="Correr F.H."/>
            <person name="Franceschini L.M."/>
            <person name="Leite T.F."/>
            <person name="Margarido G.R.A."/>
            <person name="Almeida C.A."/>
            <person name="Ferrarezi J.A."/>
            <person name="Labate C.A."/>
        </authorList>
    </citation>
    <scope>NUCLEOTIDE SEQUENCE</scope>
    <source>
        <strain evidence="1">MF-1</strain>
    </source>
</reference>
<keyword evidence="2" id="KW-1185">Reference proteome</keyword>
<proteinExistence type="predicted"/>
<comment type="caution">
    <text evidence="1">The sequence shown here is derived from an EMBL/GenBank/DDBJ whole genome shotgun (WGS) entry which is preliminary data.</text>
</comment>
<protein>
    <submittedName>
        <fullName evidence="1">Uncharacterized protein</fullName>
    </submittedName>
</protein>
<evidence type="ECO:0000313" key="1">
    <source>
        <dbReference type="EMBL" id="MBW0484743.1"/>
    </source>
</evidence>
<dbReference type="EMBL" id="AVOT02007838">
    <property type="protein sequence ID" value="MBW0484743.1"/>
    <property type="molecule type" value="Genomic_DNA"/>
</dbReference>
<name>A0A9Q3CJ00_9BASI</name>
<accession>A0A9Q3CJ00</accession>
<dbReference type="AlphaFoldDB" id="A0A9Q3CJ00"/>